<dbReference type="InterPro" id="IPR036236">
    <property type="entry name" value="Znf_C2H2_sf"/>
</dbReference>
<dbReference type="GeneID" id="110302492"/>
<feature type="domain" description="KRAB" evidence="12">
    <location>
        <begin position="4"/>
        <end position="75"/>
    </location>
</feature>
<keyword evidence="9" id="KW-0539">Nucleus</keyword>
<dbReference type="InterPro" id="IPR013087">
    <property type="entry name" value="Znf_C2H2_type"/>
</dbReference>
<dbReference type="GO" id="GO:0008270">
    <property type="term" value="F:zinc ion binding"/>
    <property type="evidence" value="ECO:0007669"/>
    <property type="project" value="UniProtKB-KW"/>
</dbReference>
<accession>A0A6P5Q8G2</accession>
<organism evidence="13 14">
    <name type="scientific">Mus caroli</name>
    <name type="common">Ryukyu mouse</name>
    <name type="synonym">Ricefield mouse</name>
    <dbReference type="NCBI Taxonomy" id="10089"/>
    <lineage>
        <taxon>Eukaryota</taxon>
        <taxon>Metazoa</taxon>
        <taxon>Chordata</taxon>
        <taxon>Craniata</taxon>
        <taxon>Vertebrata</taxon>
        <taxon>Euteleostomi</taxon>
        <taxon>Mammalia</taxon>
        <taxon>Eutheria</taxon>
        <taxon>Euarchontoglires</taxon>
        <taxon>Glires</taxon>
        <taxon>Rodentia</taxon>
        <taxon>Myomorpha</taxon>
        <taxon>Muroidea</taxon>
        <taxon>Muridae</taxon>
        <taxon>Murinae</taxon>
        <taxon>Mus</taxon>
        <taxon>Mus</taxon>
    </lineage>
</organism>
<comment type="similarity">
    <text evidence="2">Belongs to the krueppel C2H2-type zinc-finger protein family.</text>
</comment>
<gene>
    <name evidence="14" type="primary">LOC110302492</name>
</gene>
<evidence type="ECO:0000256" key="2">
    <source>
        <dbReference type="ARBA" id="ARBA00006991"/>
    </source>
</evidence>
<evidence type="ECO:0000256" key="8">
    <source>
        <dbReference type="ARBA" id="ARBA00023163"/>
    </source>
</evidence>
<keyword evidence="6" id="KW-0862">Zinc</keyword>
<comment type="subcellular location">
    <subcellularLocation>
        <location evidence="1">Nucleus</location>
    </subcellularLocation>
</comment>
<dbReference type="SUPFAM" id="SSF109640">
    <property type="entry name" value="KRAB domain (Kruppel-associated box)"/>
    <property type="match status" value="1"/>
</dbReference>
<dbReference type="FunFam" id="3.30.160.60:FF:004135">
    <property type="match status" value="1"/>
</dbReference>
<evidence type="ECO:0000259" key="12">
    <source>
        <dbReference type="PROSITE" id="PS50805"/>
    </source>
</evidence>
<evidence type="ECO:0000256" key="9">
    <source>
        <dbReference type="ARBA" id="ARBA00023242"/>
    </source>
</evidence>
<dbReference type="SMART" id="SM00349">
    <property type="entry name" value="KRAB"/>
    <property type="match status" value="1"/>
</dbReference>
<dbReference type="InterPro" id="IPR001909">
    <property type="entry name" value="KRAB"/>
</dbReference>
<name>A0A6P5Q8G2_MUSCR</name>
<dbReference type="SMART" id="SM00355">
    <property type="entry name" value="ZnF_C2H2"/>
    <property type="match status" value="7"/>
</dbReference>
<dbReference type="PANTHER" id="PTHR24390:SF264">
    <property type="entry name" value="ZINC FINGER PROTEIN ZFP2"/>
    <property type="match status" value="1"/>
</dbReference>
<feature type="domain" description="C2H2-type" evidence="11">
    <location>
        <begin position="241"/>
        <end position="268"/>
    </location>
</feature>
<feature type="domain" description="C2H2-type" evidence="11">
    <location>
        <begin position="155"/>
        <end position="183"/>
    </location>
</feature>
<dbReference type="RefSeq" id="XP_021028944.1">
    <property type="nucleotide sequence ID" value="XM_021173285.2"/>
</dbReference>
<reference evidence="14" key="1">
    <citation type="submission" date="2025-08" db="UniProtKB">
        <authorList>
            <consortium name="RefSeq"/>
        </authorList>
    </citation>
    <scope>IDENTIFICATION</scope>
</reference>
<proteinExistence type="inferred from homology"/>
<feature type="domain" description="C2H2-type" evidence="11">
    <location>
        <begin position="297"/>
        <end position="324"/>
    </location>
</feature>
<dbReference type="PROSITE" id="PS50157">
    <property type="entry name" value="ZINC_FINGER_C2H2_2"/>
    <property type="match status" value="7"/>
</dbReference>
<keyword evidence="8" id="KW-0804">Transcription</keyword>
<dbReference type="CDD" id="cd07765">
    <property type="entry name" value="KRAB_A-box"/>
    <property type="match status" value="1"/>
</dbReference>
<feature type="domain" description="C2H2-type" evidence="11">
    <location>
        <begin position="269"/>
        <end position="296"/>
    </location>
</feature>
<dbReference type="FunFam" id="3.30.160.60:FF:001011">
    <property type="entry name" value="Zinc finger protein 793"/>
    <property type="match status" value="1"/>
</dbReference>
<protein>
    <submittedName>
        <fullName evidence="14">LOW QUALITY PROTEIN: zinc finger protein 809-like</fullName>
    </submittedName>
</protein>
<keyword evidence="4" id="KW-0677">Repeat</keyword>
<dbReference type="PANTHER" id="PTHR24390">
    <property type="entry name" value="ZINC FINGER PROTEIN"/>
    <property type="match status" value="1"/>
</dbReference>
<dbReference type="GO" id="GO:0000978">
    <property type="term" value="F:RNA polymerase II cis-regulatory region sequence-specific DNA binding"/>
    <property type="evidence" value="ECO:0007669"/>
    <property type="project" value="TreeGrafter"/>
</dbReference>
<dbReference type="GO" id="GO:0003700">
    <property type="term" value="F:DNA-binding transcription factor activity"/>
    <property type="evidence" value="ECO:0007669"/>
    <property type="project" value="TreeGrafter"/>
</dbReference>
<feature type="domain" description="C2H2-type" evidence="11">
    <location>
        <begin position="184"/>
        <end position="211"/>
    </location>
</feature>
<dbReference type="AlphaFoldDB" id="A0A6P5Q8G2"/>
<dbReference type="FunFam" id="3.30.160.60:FF:000139">
    <property type="entry name" value="zinc finger protein 1 homolog"/>
    <property type="match status" value="1"/>
</dbReference>
<dbReference type="KEGG" id="mcal:110302492"/>
<keyword evidence="13" id="KW-1185">Reference proteome</keyword>
<evidence type="ECO:0000256" key="6">
    <source>
        <dbReference type="ARBA" id="ARBA00022833"/>
    </source>
</evidence>
<dbReference type="Proteomes" id="UP000515126">
    <property type="component" value="Chromosome 9"/>
</dbReference>
<dbReference type="Gene3D" id="3.30.160.60">
    <property type="entry name" value="Classic Zinc Finger"/>
    <property type="match status" value="7"/>
</dbReference>
<evidence type="ECO:0000256" key="5">
    <source>
        <dbReference type="ARBA" id="ARBA00022771"/>
    </source>
</evidence>
<dbReference type="Gene3D" id="6.10.140.140">
    <property type="match status" value="1"/>
</dbReference>
<keyword evidence="5 10" id="KW-0863">Zinc-finger</keyword>
<evidence type="ECO:0000256" key="7">
    <source>
        <dbReference type="ARBA" id="ARBA00023015"/>
    </source>
</evidence>
<dbReference type="GO" id="GO:0006357">
    <property type="term" value="P:regulation of transcription by RNA polymerase II"/>
    <property type="evidence" value="ECO:0007669"/>
    <property type="project" value="TreeGrafter"/>
</dbReference>
<evidence type="ECO:0000313" key="13">
    <source>
        <dbReference type="Proteomes" id="UP000515126"/>
    </source>
</evidence>
<evidence type="ECO:0000256" key="1">
    <source>
        <dbReference type="ARBA" id="ARBA00004123"/>
    </source>
</evidence>
<dbReference type="FunFam" id="3.30.160.60:FF:001232">
    <property type="entry name" value="zinc finger protein 62 homolog isoform X1"/>
    <property type="match status" value="1"/>
</dbReference>
<dbReference type="FunFam" id="3.30.160.60:FF:000710">
    <property type="entry name" value="Zinc finger protein 768"/>
    <property type="match status" value="1"/>
</dbReference>
<evidence type="ECO:0000256" key="4">
    <source>
        <dbReference type="ARBA" id="ARBA00022737"/>
    </source>
</evidence>
<evidence type="ECO:0000256" key="10">
    <source>
        <dbReference type="PROSITE-ProRule" id="PRU00042"/>
    </source>
</evidence>
<sequence length="402" mass="47346">MGLVSFEDIAVYFNLEEWQDLDTAQRTLYRDVMLETYSSLVFLDPCIAKPKLIFNLERGFGPWSLAEASSRSLPGVHNVSTLIDTSKKIPKTRLRQLRKTNQKTPNEDMIEAELKARQEVSKGKTPRHRRAPVKSLCRKLQRTKNETSYSDGNLYECKDCEKVFCNNSTLIKHYRRTHNVYKPYECDECSKMYYWKSDLTSHQKTHRQRKRIYECRECEKAFFRKSHLNAHERTHSGEKPYECTECRKAFYYKSDLTRHKKTHLGEKPFKCEECKKAFSRKSKLAIHQKKHTGEKPYECTECKKAFSHQSQLTAHRIAHSSENPYECKECNKSFHWKCQLTAHQKRHTGVTYFQEVVFQQITVSDWTGNLNENGPHRPTWTWAYGIIDFVKVWSRCIIGGGL</sequence>
<dbReference type="PROSITE" id="PS50805">
    <property type="entry name" value="KRAB"/>
    <property type="match status" value="1"/>
</dbReference>
<dbReference type="Pfam" id="PF01352">
    <property type="entry name" value="KRAB"/>
    <property type="match status" value="1"/>
</dbReference>
<keyword evidence="3" id="KW-0479">Metal-binding</keyword>
<dbReference type="FunFam" id="3.30.160.60:FF:001498">
    <property type="entry name" value="Zinc finger protein 404"/>
    <property type="match status" value="1"/>
</dbReference>
<evidence type="ECO:0000313" key="14">
    <source>
        <dbReference type="RefSeq" id="XP_021028944.1"/>
    </source>
</evidence>
<feature type="domain" description="C2H2-type" evidence="11">
    <location>
        <begin position="213"/>
        <end position="240"/>
    </location>
</feature>
<keyword evidence="7" id="KW-0805">Transcription regulation</keyword>
<evidence type="ECO:0000256" key="3">
    <source>
        <dbReference type="ARBA" id="ARBA00022723"/>
    </source>
</evidence>
<evidence type="ECO:0000259" key="11">
    <source>
        <dbReference type="PROSITE" id="PS50157"/>
    </source>
</evidence>
<dbReference type="Pfam" id="PF00096">
    <property type="entry name" value="zf-C2H2"/>
    <property type="match status" value="6"/>
</dbReference>
<dbReference type="SUPFAM" id="SSF57667">
    <property type="entry name" value="beta-beta-alpha zinc fingers"/>
    <property type="match status" value="4"/>
</dbReference>
<dbReference type="InterPro" id="IPR036051">
    <property type="entry name" value="KRAB_dom_sf"/>
</dbReference>
<feature type="domain" description="C2H2-type" evidence="11">
    <location>
        <begin position="325"/>
        <end position="349"/>
    </location>
</feature>
<dbReference type="GO" id="GO:0005634">
    <property type="term" value="C:nucleus"/>
    <property type="evidence" value="ECO:0007669"/>
    <property type="project" value="UniProtKB-SubCell"/>
</dbReference>
<dbReference type="PROSITE" id="PS00028">
    <property type="entry name" value="ZINC_FINGER_C2H2_1"/>
    <property type="match status" value="7"/>
</dbReference>